<feature type="region of interest" description="Disordered" evidence="2">
    <location>
        <begin position="1"/>
        <end position="24"/>
    </location>
</feature>
<sequence>MDQSQPEAALDQQNRKSMQHQKGSYSFHSAFASDIDSINNDLKDIFPNDMTNKLRHQNNTLKRPVDDLELENQLLQQYVQTTLEELQLETQENQDFVQHKIFNHGRNPSQMEMRDLIELAHQNSTYLDNNPIFDFNYLQENSSNDTKENIKEGNMNRYMEFLEAQKTNKLAQKNNNQLSLNLHQRGPSNLTSSSNDKSSDLDKIRDSHRGLKKKHFQTIKIASFDEQLKPSLRMNQSEIQQPALSSARKSSRADKFRNKDEAYGEIIENVNKKQLQPVMSPLRAKLKSFSQEEIVVKDRRDELNELRSKLSGQKTDKELLSPTKLSNRGSSPLKSIHNGIDDSNTMTKKAFSYQLISTQPKSNDIENQDRQNSSRNAGNAVKISSKAQLLEKRRLAGGSTFTQSKQSNKVGLPPQYPAGRENMFNNTINETKLPSINDAQNVVISMKDQSLHEDDNFEKKSLGAVLRQYARQKDAEEQAKRDAEERDRQEKERLLQNDKLKSKEFTSKYKINKFKQMRENTRGKKGDSMYPHTRSAKNMLHTIENKPFEKIAELEKEKLRIVQEAQEYQIKGTRAVAPIIDDKDLSPASRRRNKFRALLNKYSDDPTNTDEAGRHPIQTEKLKQTTYMRLRELDRLHVRNDDEALEDERTFNALLRKKMKIVNEYLSKVVDNQIKKQGFREEYDRKYGIKRLTEEKQKQKDRLLFDKTLDNALKQQQMLKREYNETMDLCTRVAQTNYIDHLEKKIRDMNDDIQFETVQKNNLSIKQKMYYKEKKILNLESELERNAEKINQILERREYLQKEITLAEPKVEELKKRKDTLREILDDEIGKNENILIAQRLPMFEQMGKNKEIYGQVIEKLKKDIKAKKEEIDVFKKLSQVKVHQLDTIGIKVIKVIKLLKQEKDQKHKKVNEQKIIVDYLEKAMELEKQAEIEHMEQDIKNKFQNQLMSMLFGKLNNNELQNTEVNESSQPNQSQLGEEQMIQYGEPEVQLDMLQISNNNTSSIAEGESNTANFLDGMSTANAQSATHQFKYFDQLIFPEGDKDINDLLELYNMHKFQGPKANNLIDDREAAEEQLQKAMEEQKKQQVIMQQEQQRLKLEQEKLQKSKVESTATPFSIRSLFKKLGNTPSIKIAEPIISQSQSQINLTKGSNIIPNTPGISKQKHLQTPKSISFQKDSFAKSTKR</sequence>
<dbReference type="EMBL" id="CCKQ01013790">
    <property type="protein sequence ID" value="CDW85496.1"/>
    <property type="molecule type" value="Genomic_DNA"/>
</dbReference>
<reference evidence="3 4" key="1">
    <citation type="submission" date="2014-06" db="EMBL/GenBank/DDBJ databases">
        <authorList>
            <person name="Swart Estienne"/>
        </authorList>
    </citation>
    <scope>NUCLEOTIDE SEQUENCE [LARGE SCALE GENOMIC DNA]</scope>
    <source>
        <strain evidence="3 4">130c</strain>
    </source>
</reference>
<feature type="region of interest" description="Disordered" evidence="2">
    <location>
        <begin position="357"/>
        <end position="380"/>
    </location>
</feature>
<evidence type="ECO:0000313" key="3">
    <source>
        <dbReference type="EMBL" id="CDW85496.1"/>
    </source>
</evidence>
<dbReference type="Proteomes" id="UP000039865">
    <property type="component" value="Unassembled WGS sequence"/>
</dbReference>
<proteinExistence type="predicted"/>
<feature type="compositionally biased region" description="Basic and acidic residues" evidence="2">
    <location>
        <begin position="306"/>
        <end position="319"/>
    </location>
</feature>
<feature type="compositionally biased region" description="Polar residues" evidence="2">
    <location>
        <begin position="1150"/>
        <end position="1162"/>
    </location>
</feature>
<gene>
    <name evidence="3" type="primary">Contig11412.g12204</name>
    <name evidence="3" type="ORF">STYLEM_14575</name>
</gene>
<feature type="compositionally biased region" description="Polar residues" evidence="2">
    <location>
        <begin position="399"/>
        <end position="409"/>
    </location>
</feature>
<feature type="region of interest" description="Disordered" evidence="2">
    <location>
        <begin position="398"/>
        <end position="418"/>
    </location>
</feature>
<keyword evidence="1" id="KW-0175">Coiled coil</keyword>
<accession>A0A078AU41</accession>
<feature type="region of interest" description="Disordered" evidence="2">
    <location>
        <begin position="471"/>
        <end position="496"/>
    </location>
</feature>
<name>A0A078AU41_STYLE</name>
<feature type="compositionally biased region" description="Polar residues" evidence="2">
    <location>
        <begin position="323"/>
        <end position="333"/>
    </location>
</feature>
<evidence type="ECO:0000256" key="1">
    <source>
        <dbReference type="SAM" id="Coils"/>
    </source>
</evidence>
<feature type="coiled-coil region" evidence="1">
    <location>
        <begin position="1063"/>
        <end position="1111"/>
    </location>
</feature>
<feature type="region of interest" description="Disordered" evidence="2">
    <location>
        <begin position="181"/>
        <end position="203"/>
    </location>
</feature>
<organism evidence="3 4">
    <name type="scientific">Stylonychia lemnae</name>
    <name type="common">Ciliate</name>
    <dbReference type="NCBI Taxonomy" id="5949"/>
    <lineage>
        <taxon>Eukaryota</taxon>
        <taxon>Sar</taxon>
        <taxon>Alveolata</taxon>
        <taxon>Ciliophora</taxon>
        <taxon>Intramacronucleata</taxon>
        <taxon>Spirotrichea</taxon>
        <taxon>Stichotrichia</taxon>
        <taxon>Sporadotrichida</taxon>
        <taxon>Oxytrichidae</taxon>
        <taxon>Stylonychinae</taxon>
        <taxon>Stylonychia</taxon>
    </lineage>
</organism>
<dbReference type="InParanoid" id="A0A078AU41"/>
<protein>
    <submittedName>
        <fullName evidence="3">Uncharacterized protein</fullName>
    </submittedName>
</protein>
<feature type="region of interest" description="Disordered" evidence="2">
    <location>
        <begin position="306"/>
        <end position="342"/>
    </location>
</feature>
<feature type="region of interest" description="Disordered" evidence="2">
    <location>
        <begin position="1150"/>
        <end position="1186"/>
    </location>
</feature>
<feature type="coiled-coil region" evidence="1">
    <location>
        <begin position="709"/>
        <end position="878"/>
    </location>
</feature>
<evidence type="ECO:0000256" key="2">
    <source>
        <dbReference type="SAM" id="MobiDB-lite"/>
    </source>
</evidence>
<dbReference type="AlphaFoldDB" id="A0A078AU41"/>
<keyword evidence="4" id="KW-1185">Reference proteome</keyword>
<evidence type="ECO:0000313" key="4">
    <source>
        <dbReference type="Proteomes" id="UP000039865"/>
    </source>
</evidence>